<feature type="transmembrane region" description="Helical" evidence="8">
    <location>
        <begin position="142"/>
        <end position="163"/>
    </location>
</feature>
<evidence type="ECO:0000256" key="6">
    <source>
        <dbReference type="ARBA" id="ARBA00043993"/>
    </source>
</evidence>
<dbReference type="PANTHER" id="PTHR30509">
    <property type="entry name" value="P-HYDROXYBENZOIC ACID EFFLUX PUMP SUBUNIT-RELATED"/>
    <property type="match status" value="1"/>
</dbReference>
<accession>A0ABX5VM47</accession>
<feature type="transmembrane region" description="Helical" evidence="8">
    <location>
        <begin position="886"/>
        <end position="902"/>
    </location>
</feature>
<dbReference type="Pfam" id="PF13515">
    <property type="entry name" value="FUSC_2"/>
    <property type="match status" value="1"/>
</dbReference>
<evidence type="ECO:0000256" key="3">
    <source>
        <dbReference type="ARBA" id="ARBA00022692"/>
    </source>
</evidence>
<dbReference type="PANTHER" id="PTHR30509:SF9">
    <property type="entry name" value="MULTIDRUG RESISTANCE PROTEIN MDTO"/>
    <property type="match status" value="1"/>
</dbReference>
<evidence type="ECO:0000256" key="5">
    <source>
        <dbReference type="ARBA" id="ARBA00023136"/>
    </source>
</evidence>
<keyword evidence="2" id="KW-1003">Cell membrane</keyword>
<feature type="region of interest" description="Disordered" evidence="7">
    <location>
        <begin position="755"/>
        <end position="784"/>
    </location>
</feature>
<gene>
    <name evidence="10" type="ORF">FE251_07785</name>
</gene>
<comment type="subcellular location">
    <subcellularLocation>
        <location evidence="1">Cell membrane</location>
        <topology evidence="1">Multi-pass membrane protein</topology>
    </subcellularLocation>
</comment>
<feature type="transmembrane region" description="Helical" evidence="8">
    <location>
        <begin position="463"/>
        <end position="483"/>
    </location>
</feature>
<proteinExistence type="inferred from homology"/>
<keyword evidence="5 8" id="KW-0472">Membrane</keyword>
<name>A0ABX5VM47_9MICO</name>
<feature type="transmembrane region" description="Helical" evidence="8">
    <location>
        <begin position="864"/>
        <end position="879"/>
    </location>
</feature>
<feature type="transmembrane region" description="Helical" evidence="8">
    <location>
        <begin position="516"/>
        <end position="532"/>
    </location>
</feature>
<feature type="transmembrane region" description="Helical" evidence="8">
    <location>
        <begin position="6"/>
        <end position="27"/>
    </location>
</feature>
<dbReference type="PROSITE" id="PS50999">
    <property type="entry name" value="COX2_TM"/>
    <property type="match status" value="1"/>
</dbReference>
<dbReference type="InterPro" id="IPR049453">
    <property type="entry name" value="Memb_transporter_dom"/>
</dbReference>
<feature type="transmembrane region" description="Helical" evidence="8">
    <location>
        <begin position="432"/>
        <end position="457"/>
    </location>
</feature>
<keyword evidence="11" id="KW-1185">Reference proteome</keyword>
<organism evidence="10 11">
    <name type="scientific">Georgenia wutianyii</name>
    <dbReference type="NCBI Taxonomy" id="2585135"/>
    <lineage>
        <taxon>Bacteria</taxon>
        <taxon>Bacillati</taxon>
        <taxon>Actinomycetota</taxon>
        <taxon>Actinomycetes</taxon>
        <taxon>Micrococcales</taxon>
        <taxon>Bogoriellaceae</taxon>
        <taxon>Georgenia</taxon>
    </lineage>
</organism>
<dbReference type="Proteomes" id="UP000313948">
    <property type="component" value="Chromosome"/>
</dbReference>
<feature type="transmembrane region" description="Helical" evidence="8">
    <location>
        <begin position="64"/>
        <end position="89"/>
    </location>
</feature>
<evidence type="ECO:0000259" key="9">
    <source>
        <dbReference type="PROSITE" id="PS50999"/>
    </source>
</evidence>
<keyword evidence="3 8" id="KW-0812">Transmembrane</keyword>
<keyword evidence="4 8" id="KW-1133">Transmembrane helix</keyword>
<comment type="similarity">
    <text evidence="6">Belongs to the YccS/YhfK family.</text>
</comment>
<dbReference type="RefSeq" id="WP_139948413.1">
    <property type="nucleotide sequence ID" value="NZ_CP040899.1"/>
</dbReference>
<evidence type="ECO:0000313" key="10">
    <source>
        <dbReference type="EMBL" id="QDB79278.1"/>
    </source>
</evidence>
<feature type="transmembrane region" description="Helical" evidence="8">
    <location>
        <begin position="539"/>
        <end position="557"/>
    </location>
</feature>
<protein>
    <recommendedName>
        <fullName evidence="9">Cytochrome oxidase subunit II transmembrane region profile domain-containing protein</fullName>
    </recommendedName>
</protein>
<evidence type="ECO:0000256" key="1">
    <source>
        <dbReference type="ARBA" id="ARBA00004651"/>
    </source>
</evidence>
<evidence type="ECO:0000256" key="2">
    <source>
        <dbReference type="ARBA" id="ARBA00022475"/>
    </source>
</evidence>
<feature type="transmembrane region" description="Helical" evidence="8">
    <location>
        <begin position="490"/>
        <end position="510"/>
    </location>
</feature>
<feature type="transmembrane region" description="Helical" evidence="8">
    <location>
        <begin position="563"/>
        <end position="583"/>
    </location>
</feature>
<evidence type="ECO:0000256" key="8">
    <source>
        <dbReference type="SAM" id="Phobius"/>
    </source>
</evidence>
<feature type="transmembrane region" description="Helical" evidence="8">
    <location>
        <begin position="841"/>
        <end position="858"/>
    </location>
</feature>
<dbReference type="InterPro" id="IPR011759">
    <property type="entry name" value="Cyt_c_oxidase_su2_TM_dom"/>
</dbReference>
<evidence type="ECO:0000313" key="11">
    <source>
        <dbReference type="Proteomes" id="UP000313948"/>
    </source>
</evidence>
<evidence type="ECO:0000256" key="7">
    <source>
        <dbReference type="SAM" id="MobiDB-lite"/>
    </source>
</evidence>
<dbReference type="EMBL" id="CP040899">
    <property type="protein sequence ID" value="QDB79278.1"/>
    <property type="molecule type" value="Genomic_DNA"/>
</dbReference>
<reference evidence="10 11" key="1">
    <citation type="submission" date="2019-05" db="EMBL/GenBank/DDBJ databases">
        <title>Georgenia *** sp. nov., and Georgenia *** sp. nov., isolated from the intestinal contents of plateau pika (Ochotona curzoniae) in the Qinghai-Tibet plateau of China.</title>
        <authorList>
            <person name="Tian Z."/>
        </authorList>
    </citation>
    <scope>NUCLEOTIDE SEQUENCE [LARGE SCALE GENOMIC DNA]</scope>
    <source>
        <strain evidence="10 11">Z294</strain>
    </source>
</reference>
<feature type="transmembrane region" description="Helical" evidence="8">
    <location>
        <begin position="914"/>
        <end position="932"/>
    </location>
</feature>
<feature type="domain" description="Cytochrome oxidase subunit II transmembrane region profile" evidence="9">
    <location>
        <begin position="1"/>
        <end position="31"/>
    </location>
</feature>
<sequence>METVWIVLGVLVLTITLLDTFLTVFNFDEHGLVLDKVVRWEWLALRGITRRVGRRWRPVLLRQVTGILLVSTIVLWFTGIILGFALIYLGAMQSSTSFQISAGVEADFGGALYLAVGQFSTVGVDNISPAFFLLNVLTVSEALLSIALVSFIITFLSSVYGVIESLRTLSANFFQVGHGIGDAVDTLQPFFPDGEARGLDGQLGAVVDSLGAYSDGLAQNGTAYYFQSGRDQFSLPFSLAMTSGVIGALTWGLPTGSDPTKEPNLARLTEQFEEFRLRTEARMGLSGNPVVAAVSEEEFAAVADAVEGRRPVGRPDPWAQRFLAIDRRMAGLTRSTTPLDRADAYRRYTAWLAFAVPARAFVEQVARDLDYQPIYRTTLTTPDGVRLDPMGPTAAEAAGEVVGGEVRPRPSGHPGRVGAWLRRRRLLVDPGFVRLTEAIRAVGTVALAVAVTAAIAGTLDADPVHAVILAGLISVFAAPSVSGGRRSSRWWTGALTAVPAVIGATLGTVLPHDDELISVLELAVVAGIAMWLRRFGRQFGGLGQLAFISYYVVLLTGMQTSDLPAVLLAVGVGVVSAWIAALVPGPSLERQVDSGLDAVYERVDQLVDTMVDVVSTGRTDKHLIRTLRSGQTALHHTAAAFNGNLSADDVPGISPERAHAMRARIFDLHLAATNLVALVPTSATITITTAQRARLTADLLDVQQDIAELRAGGAPARSAGPLPAPAEPGWPHVARRILEAVLQLRGALDDMHEAYRGPLHTPAPPPDTEGAHHPEHAPAAAAHAPAGAAGRKAFQAAVSTALALALGSLVSERHQYWAAIPAFQVLADSDGETRVKAFQRILATVLASGLAFGLAIAAGHRLELAIPLLILCTFAMAFLRTVSSPWLSFWSTLLLATMYDALGTLDVETVEVRLAETAIGAVVAVVVSAFVFPTRTRTRVLHGMSDVVGRTKTLARDIFLRLGGAEGPSNARLHRAGHQISGQIGNLEQVAVPIRRNSGSLQSEGIEAQLTCLWSILGYEENIVRVLREGPVPTHPEWARLASATRDNFDAVLAVLRGALPQRIHPPAEFDVDAADPGSDRERALLILVARLNDALLTLLDAVQPGTVDSMSQGAPARGASD</sequence>
<evidence type="ECO:0000256" key="4">
    <source>
        <dbReference type="ARBA" id="ARBA00022989"/>
    </source>
</evidence>